<keyword evidence="1" id="KW-0732">Signal</keyword>
<proteinExistence type="predicted"/>
<dbReference type="Proteomes" id="UP001623852">
    <property type="component" value="Chromosome"/>
</dbReference>
<evidence type="ECO:0000313" key="3">
    <source>
        <dbReference type="Proteomes" id="UP001623852"/>
    </source>
</evidence>
<gene>
    <name evidence="2" type="ORF">AABD74_10875</name>
</gene>
<keyword evidence="3" id="KW-1185">Reference proteome</keyword>
<reference evidence="2 3" key="1">
    <citation type="submission" date="2024-03" db="EMBL/GenBank/DDBJ databases">
        <title>Flavobacterium soyae.</title>
        <authorList>
            <person name="Zheng W."/>
        </authorList>
    </citation>
    <scope>NUCLEOTIDE SEQUENCE [LARGE SCALE GENOMIC DNA]</scope>
    <source>
        <strain evidence="2 3">55</strain>
    </source>
</reference>
<evidence type="ECO:0000313" key="2">
    <source>
        <dbReference type="EMBL" id="WYZ21946.1"/>
    </source>
</evidence>
<dbReference type="RefSeq" id="WP_232681118.1">
    <property type="nucleotide sequence ID" value="NZ_CP150845.1"/>
</dbReference>
<sequence>MKINTLLFMFFFVSFLNAQIGIGTTNPNGILDITSSTQGFLMPRVSLTASNSESPVTNPAGGSIINGTLVYNTATNGSDATIVTPGFYYWDSTSWVRVKNDLYYGLYTNLAGQTITSSTGAKVAFGTTLSSSGTSIVYDSTNRTFTLPAGKTYRIDFAVGWVHFNNGVFLRFALYNDTTNTKISSVAHCEAVNGGAFTGTTSFFHLVTVGTTPLVVSVRTSTGNTTNTTLGDTEVGPTISIQSIN</sequence>
<dbReference type="EMBL" id="CP150845">
    <property type="protein sequence ID" value="WYZ21946.1"/>
    <property type="molecule type" value="Genomic_DNA"/>
</dbReference>
<protein>
    <recommendedName>
        <fullName evidence="4">BclA C-terminal domain-containing protein</fullName>
    </recommendedName>
</protein>
<feature type="chain" id="PRO_5047117899" description="BclA C-terminal domain-containing protein" evidence="1">
    <location>
        <begin position="19"/>
        <end position="245"/>
    </location>
</feature>
<name>A0ABZ2UQD2_9FLAO</name>
<organism evidence="2 3">
    <name type="scientific">Flavobacterium soyae</name>
    <dbReference type="NCBI Taxonomy" id="2903098"/>
    <lineage>
        <taxon>Bacteria</taxon>
        <taxon>Pseudomonadati</taxon>
        <taxon>Bacteroidota</taxon>
        <taxon>Flavobacteriia</taxon>
        <taxon>Flavobacteriales</taxon>
        <taxon>Flavobacteriaceae</taxon>
        <taxon>Flavobacterium</taxon>
    </lineage>
</organism>
<evidence type="ECO:0008006" key="4">
    <source>
        <dbReference type="Google" id="ProtNLM"/>
    </source>
</evidence>
<feature type="signal peptide" evidence="1">
    <location>
        <begin position="1"/>
        <end position="18"/>
    </location>
</feature>
<accession>A0ABZ2UQD2</accession>
<evidence type="ECO:0000256" key="1">
    <source>
        <dbReference type="SAM" id="SignalP"/>
    </source>
</evidence>